<feature type="transmembrane region" description="Helical" evidence="5">
    <location>
        <begin position="135"/>
        <end position="155"/>
    </location>
</feature>
<evidence type="ECO:0000256" key="4">
    <source>
        <dbReference type="ARBA" id="ARBA00023136"/>
    </source>
</evidence>
<accession>A0A6I4TC73</accession>
<keyword evidence="4 5" id="KW-0472">Membrane</keyword>
<keyword evidence="8" id="KW-1185">Reference proteome</keyword>
<dbReference type="Gene3D" id="1.20.144.10">
    <property type="entry name" value="Phosphatidic acid phosphatase type 2/haloperoxidase"/>
    <property type="match status" value="1"/>
</dbReference>
<evidence type="ECO:0000256" key="3">
    <source>
        <dbReference type="ARBA" id="ARBA00022989"/>
    </source>
</evidence>
<protein>
    <recommendedName>
        <fullName evidence="6">Inositolphosphotransferase Aur1/Ipt1 domain-containing protein</fullName>
    </recommendedName>
</protein>
<dbReference type="AlphaFoldDB" id="A0A6I4TC73"/>
<comment type="subcellular location">
    <subcellularLocation>
        <location evidence="1">Membrane</location>
        <topology evidence="1">Multi-pass membrane protein</topology>
    </subcellularLocation>
</comment>
<feature type="transmembrane region" description="Helical" evidence="5">
    <location>
        <begin position="106"/>
        <end position="128"/>
    </location>
</feature>
<evidence type="ECO:0000256" key="2">
    <source>
        <dbReference type="ARBA" id="ARBA00022692"/>
    </source>
</evidence>
<evidence type="ECO:0000313" key="8">
    <source>
        <dbReference type="Proteomes" id="UP000439522"/>
    </source>
</evidence>
<proteinExistence type="predicted"/>
<gene>
    <name evidence="7" type="ORF">GRI40_06815</name>
</gene>
<evidence type="ECO:0000313" key="7">
    <source>
        <dbReference type="EMBL" id="MXO74931.1"/>
    </source>
</evidence>
<dbReference type="PANTHER" id="PTHR31310">
    <property type="match status" value="1"/>
</dbReference>
<sequence>MRLALAPVIPLGSNFYMFGFIAMFYLAFAWHALQSRAIFRELIVSAMLLQILGSLAYLVAPALGPFLYEPGVEPPVSGAQAYMLEAWHANRDGGAAWLRDHGSGSLTVGLAAMPSLHAGGSFLFVIFAWRHARPLLAVMLPLFAYILVAAVATRWHYVVDLPVGIALAWCAAALARRLLRAETARAGAVAEQPSPIPVPPGLPAPAE</sequence>
<feature type="transmembrane region" description="Helical" evidence="5">
    <location>
        <begin position="161"/>
        <end position="179"/>
    </location>
</feature>
<dbReference type="GO" id="GO:0016020">
    <property type="term" value="C:membrane"/>
    <property type="evidence" value="ECO:0007669"/>
    <property type="project" value="UniProtKB-SubCell"/>
</dbReference>
<reference evidence="7 8" key="1">
    <citation type="submission" date="2019-12" db="EMBL/GenBank/DDBJ databases">
        <title>Genomic-based taxomic classification of the family Erythrobacteraceae.</title>
        <authorList>
            <person name="Xu L."/>
        </authorList>
    </citation>
    <scope>NUCLEOTIDE SEQUENCE [LARGE SCALE GENOMIC DNA]</scope>
    <source>
        <strain evidence="7 8">100921-2</strain>
    </source>
</reference>
<evidence type="ECO:0000256" key="1">
    <source>
        <dbReference type="ARBA" id="ARBA00004141"/>
    </source>
</evidence>
<name>A0A6I4TC73_9SPHN</name>
<dbReference type="OrthoDB" id="5171662at2"/>
<feature type="transmembrane region" description="Helical" evidence="5">
    <location>
        <begin position="15"/>
        <end position="33"/>
    </location>
</feature>
<dbReference type="Proteomes" id="UP000439522">
    <property type="component" value="Unassembled WGS sequence"/>
</dbReference>
<keyword evidence="2 5" id="KW-0812">Transmembrane</keyword>
<dbReference type="Pfam" id="PF14378">
    <property type="entry name" value="PAP2_3"/>
    <property type="match status" value="1"/>
</dbReference>
<organism evidence="7 8">
    <name type="scientific">Tsuneonella aeria</name>
    <dbReference type="NCBI Taxonomy" id="1837929"/>
    <lineage>
        <taxon>Bacteria</taxon>
        <taxon>Pseudomonadati</taxon>
        <taxon>Pseudomonadota</taxon>
        <taxon>Alphaproteobacteria</taxon>
        <taxon>Sphingomonadales</taxon>
        <taxon>Erythrobacteraceae</taxon>
        <taxon>Tsuneonella</taxon>
    </lineage>
</organism>
<dbReference type="InterPro" id="IPR026841">
    <property type="entry name" value="Aur1/Ipt1"/>
</dbReference>
<dbReference type="PANTHER" id="PTHR31310:SF7">
    <property type="entry name" value="PA-PHOSPHATASE RELATED-FAMILY PROTEIN DDB_G0268928"/>
    <property type="match status" value="1"/>
</dbReference>
<evidence type="ECO:0000259" key="6">
    <source>
        <dbReference type="Pfam" id="PF14378"/>
    </source>
</evidence>
<keyword evidence="3 5" id="KW-1133">Transmembrane helix</keyword>
<evidence type="ECO:0000256" key="5">
    <source>
        <dbReference type="SAM" id="Phobius"/>
    </source>
</evidence>
<feature type="transmembrane region" description="Helical" evidence="5">
    <location>
        <begin position="42"/>
        <end position="60"/>
    </location>
</feature>
<comment type="caution">
    <text evidence="7">The sequence shown here is derived from an EMBL/GenBank/DDBJ whole genome shotgun (WGS) entry which is preliminary data.</text>
</comment>
<dbReference type="InterPro" id="IPR052185">
    <property type="entry name" value="IPC_Synthase-Related"/>
</dbReference>
<feature type="domain" description="Inositolphosphotransferase Aur1/Ipt1" evidence="6">
    <location>
        <begin position="16"/>
        <end position="174"/>
    </location>
</feature>
<dbReference type="EMBL" id="WTZA01000001">
    <property type="protein sequence ID" value="MXO74931.1"/>
    <property type="molecule type" value="Genomic_DNA"/>
</dbReference>